<keyword evidence="2 9" id="KW-0963">Cytoplasm</keyword>
<feature type="binding site" evidence="9">
    <location>
        <position position="269"/>
    </location>
    <ligand>
        <name>ATP</name>
        <dbReference type="ChEBI" id="CHEBI:30616"/>
    </ligand>
</feature>
<accession>A0ABU5MTC7</accession>
<dbReference type="Pfam" id="PF22025">
    <property type="entry name" value="ThiI_fer"/>
    <property type="match status" value="1"/>
</dbReference>
<dbReference type="CDD" id="cd11716">
    <property type="entry name" value="THUMP_ThiI"/>
    <property type="match status" value="1"/>
</dbReference>
<sequence>MQYDAILIRLGELFLKGKNKQRFIDRLFQTAKNKLAAFPELKLEKERDHFMVLLNGTDFEAVLKRLDLVFGIHSYALGTLCDSNMDAICETALPAAIRACGDGKSIKFESKRNWKKFELNSIEISQQVARYVGTHAPEGSIKFNVKQPDLAIRVFVKEHQTLIVSDVRQAAGGLPIGLNGRALLMLSGGLDSPVAGYYMMKRGLVVEGIHFESPPYTTARARQKVYDLAEKMAHYLPRGKMQVHMIPFTELQKAIFDHVPESYGMTVMRRMMYRVTENIANSRTIHLLANGESLGQVASQTPDSMWAINAVTNLPVIRPLACMDKVDIMETARKIDTYEISIRPFEDCCTVFVPKYPSTSPSLKKCEKYETFFDWAPLVEKCAQGVETVTIEAGKPIRLDADTTDEICSLL</sequence>
<gene>
    <name evidence="9 11" type="primary">thiI</name>
    <name evidence="11" type="ORF">P9H32_02385</name>
</gene>
<dbReference type="GO" id="GO:0140741">
    <property type="term" value="F:tRNA-uracil-4 sulfurtransferase activity"/>
    <property type="evidence" value="ECO:0007669"/>
    <property type="project" value="UniProtKB-EC"/>
</dbReference>
<dbReference type="InterPro" id="IPR020536">
    <property type="entry name" value="ThiI_AANH"/>
</dbReference>
<dbReference type="PROSITE" id="PS51165">
    <property type="entry name" value="THUMP"/>
    <property type="match status" value="1"/>
</dbReference>
<dbReference type="RefSeq" id="WP_322607260.1">
    <property type="nucleotide sequence ID" value="NZ_JARVCO010000002.1"/>
</dbReference>
<dbReference type="Pfam" id="PF02926">
    <property type="entry name" value="THUMP"/>
    <property type="match status" value="1"/>
</dbReference>
<comment type="catalytic activity">
    <reaction evidence="9">
        <text>[ThiS sulfur-carrier protein]-C-terminal Gly-Gly-AMP + S-sulfanyl-L-cysteinyl-[cysteine desulfurase] + AH2 = [ThiS sulfur-carrier protein]-C-terminal-Gly-aminoethanethioate + L-cysteinyl-[cysteine desulfurase] + A + AMP + 2 H(+)</text>
        <dbReference type="Rhea" id="RHEA:43340"/>
        <dbReference type="Rhea" id="RHEA-COMP:12157"/>
        <dbReference type="Rhea" id="RHEA-COMP:12158"/>
        <dbReference type="Rhea" id="RHEA-COMP:12910"/>
        <dbReference type="Rhea" id="RHEA-COMP:19908"/>
        <dbReference type="ChEBI" id="CHEBI:13193"/>
        <dbReference type="ChEBI" id="CHEBI:15378"/>
        <dbReference type="ChEBI" id="CHEBI:17499"/>
        <dbReference type="ChEBI" id="CHEBI:29950"/>
        <dbReference type="ChEBI" id="CHEBI:61963"/>
        <dbReference type="ChEBI" id="CHEBI:90618"/>
        <dbReference type="ChEBI" id="CHEBI:232372"/>
        <dbReference type="ChEBI" id="CHEBI:456215"/>
    </reaction>
</comment>
<dbReference type="InterPro" id="IPR003720">
    <property type="entry name" value="tRNA_STrfase"/>
</dbReference>
<dbReference type="CDD" id="cd01712">
    <property type="entry name" value="PPase_ThiI"/>
    <property type="match status" value="1"/>
</dbReference>
<feature type="binding site" evidence="9">
    <location>
        <begin position="185"/>
        <end position="186"/>
    </location>
    <ligand>
        <name>ATP</name>
        <dbReference type="ChEBI" id="CHEBI:30616"/>
    </ligand>
</feature>
<keyword evidence="12" id="KW-1185">Reference proteome</keyword>
<dbReference type="NCBIfam" id="TIGR00342">
    <property type="entry name" value="tRNA uracil 4-sulfurtransferase ThiI"/>
    <property type="match status" value="1"/>
</dbReference>
<proteinExistence type="inferred from homology"/>
<comment type="pathway">
    <text evidence="9">Cofactor biosynthesis; thiamine diphosphate biosynthesis.</text>
</comment>
<comment type="caution">
    <text evidence="11">The sequence shown here is derived from an EMBL/GenBank/DDBJ whole genome shotgun (WGS) entry which is preliminary data.</text>
</comment>
<organism evidence="11 12">
    <name type="scientific">Pontiella agarivorans</name>
    <dbReference type="NCBI Taxonomy" id="3038953"/>
    <lineage>
        <taxon>Bacteria</taxon>
        <taxon>Pseudomonadati</taxon>
        <taxon>Kiritimatiellota</taxon>
        <taxon>Kiritimatiellia</taxon>
        <taxon>Kiritimatiellales</taxon>
        <taxon>Pontiellaceae</taxon>
        <taxon>Pontiella</taxon>
    </lineage>
</organism>
<feature type="binding site" evidence="9">
    <location>
        <position position="291"/>
    </location>
    <ligand>
        <name>ATP</name>
        <dbReference type="ChEBI" id="CHEBI:30616"/>
    </ligand>
</feature>
<dbReference type="InterPro" id="IPR049962">
    <property type="entry name" value="THUMP_ThiI"/>
</dbReference>
<dbReference type="InterPro" id="IPR004114">
    <property type="entry name" value="THUMP_dom"/>
</dbReference>
<keyword evidence="7 9" id="KW-0694">RNA-binding</keyword>
<dbReference type="InterPro" id="IPR054173">
    <property type="entry name" value="ThiI_fer"/>
</dbReference>
<feature type="domain" description="THUMP" evidence="10">
    <location>
        <begin position="60"/>
        <end position="168"/>
    </location>
</feature>
<reference evidence="11 12" key="1">
    <citation type="journal article" date="2024" name="Appl. Environ. Microbiol.">
        <title>Pontiella agarivorans sp. nov., a novel marine anaerobic bacterium capable of degrading macroalgal polysaccharides and fixing nitrogen.</title>
        <authorList>
            <person name="Liu N."/>
            <person name="Kivenson V."/>
            <person name="Peng X."/>
            <person name="Cui Z."/>
            <person name="Lankiewicz T.S."/>
            <person name="Gosselin K.M."/>
            <person name="English C.J."/>
            <person name="Blair E.M."/>
            <person name="O'Malley M.A."/>
            <person name="Valentine D.L."/>
        </authorList>
    </citation>
    <scope>NUCLEOTIDE SEQUENCE [LARGE SCALE GENOMIC DNA]</scope>
    <source>
        <strain evidence="11 12">NLcol2</strain>
    </source>
</reference>
<feature type="binding site" evidence="9">
    <location>
        <position position="300"/>
    </location>
    <ligand>
        <name>ATP</name>
        <dbReference type="ChEBI" id="CHEBI:30616"/>
    </ligand>
</feature>
<evidence type="ECO:0000256" key="7">
    <source>
        <dbReference type="ARBA" id="ARBA00022884"/>
    </source>
</evidence>
<comment type="function">
    <text evidence="9">Catalyzes the ATP-dependent transfer of a sulfur to tRNA to produce 4-thiouridine in position 8 of tRNAs, which functions as a near-UV photosensor. Also catalyzes the transfer of sulfur to the sulfur carrier protein ThiS, forming ThiS-thiocarboxylate. This is a step in the synthesis of thiazole, in the thiamine biosynthesis pathway. The sulfur is donated as persulfide by IscS.</text>
</comment>
<comment type="subcellular location">
    <subcellularLocation>
        <location evidence="1 9">Cytoplasm</location>
    </subcellularLocation>
</comment>
<evidence type="ECO:0000313" key="11">
    <source>
        <dbReference type="EMBL" id="MDZ8117459.1"/>
    </source>
</evidence>
<dbReference type="EMBL" id="JARVCO010000002">
    <property type="protein sequence ID" value="MDZ8117459.1"/>
    <property type="molecule type" value="Genomic_DNA"/>
</dbReference>
<evidence type="ECO:0000256" key="8">
    <source>
        <dbReference type="ARBA" id="ARBA00022977"/>
    </source>
</evidence>
<dbReference type="Proteomes" id="UP001290861">
    <property type="component" value="Unassembled WGS sequence"/>
</dbReference>
<comment type="catalytic activity">
    <reaction evidence="9">
        <text>[ThiI sulfur-carrier protein]-S-sulfanyl-L-cysteine + a uridine in tRNA + 2 reduced [2Fe-2S]-[ferredoxin] + ATP + H(+) = [ThiI sulfur-carrier protein]-L-cysteine + a 4-thiouridine in tRNA + 2 oxidized [2Fe-2S]-[ferredoxin] + AMP + diphosphate</text>
        <dbReference type="Rhea" id="RHEA:24176"/>
        <dbReference type="Rhea" id="RHEA-COMP:10000"/>
        <dbReference type="Rhea" id="RHEA-COMP:10001"/>
        <dbReference type="Rhea" id="RHEA-COMP:13337"/>
        <dbReference type="Rhea" id="RHEA-COMP:13338"/>
        <dbReference type="Rhea" id="RHEA-COMP:13339"/>
        <dbReference type="Rhea" id="RHEA-COMP:13340"/>
        <dbReference type="ChEBI" id="CHEBI:15378"/>
        <dbReference type="ChEBI" id="CHEBI:29950"/>
        <dbReference type="ChEBI" id="CHEBI:30616"/>
        <dbReference type="ChEBI" id="CHEBI:33019"/>
        <dbReference type="ChEBI" id="CHEBI:33737"/>
        <dbReference type="ChEBI" id="CHEBI:33738"/>
        <dbReference type="ChEBI" id="CHEBI:61963"/>
        <dbReference type="ChEBI" id="CHEBI:65315"/>
        <dbReference type="ChEBI" id="CHEBI:136798"/>
        <dbReference type="ChEBI" id="CHEBI:456215"/>
        <dbReference type="EC" id="2.8.1.4"/>
    </reaction>
</comment>
<keyword evidence="8 9" id="KW-0784">Thiamine biosynthesis</keyword>
<dbReference type="InterPro" id="IPR049961">
    <property type="entry name" value="ThiI_N"/>
</dbReference>
<evidence type="ECO:0000256" key="2">
    <source>
        <dbReference type="ARBA" id="ARBA00022490"/>
    </source>
</evidence>
<dbReference type="HAMAP" id="MF_00021">
    <property type="entry name" value="ThiI"/>
    <property type="match status" value="1"/>
</dbReference>
<evidence type="ECO:0000313" key="12">
    <source>
        <dbReference type="Proteomes" id="UP001290861"/>
    </source>
</evidence>
<dbReference type="InterPro" id="IPR050102">
    <property type="entry name" value="tRNA_sulfurtransferase_ThiI"/>
</dbReference>
<keyword evidence="3 9" id="KW-0820">tRNA-binding</keyword>
<evidence type="ECO:0000256" key="5">
    <source>
        <dbReference type="ARBA" id="ARBA00022741"/>
    </source>
</evidence>
<dbReference type="PANTHER" id="PTHR43209:SF1">
    <property type="entry name" value="TRNA SULFURTRANSFERASE"/>
    <property type="match status" value="1"/>
</dbReference>
<keyword evidence="5 9" id="KW-0547">Nucleotide-binding</keyword>
<evidence type="ECO:0000256" key="3">
    <source>
        <dbReference type="ARBA" id="ARBA00022555"/>
    </source>
</evidence>
<evidence type="ECO:0000256" key="4">
    <source>
        <dbReference type="ARBA" id="ARBA00022679"/>
    </source>
</evidence>
<dbReference type="Pfam" id="PF02568">
    <property type="entry name" value="ThiI"/>
    <property type="match status" value="1"/>
</dbReference>
<dbReference type="EC" id="2.8.1.4" evidence="9"/>
<evidence type="ECO:0000259" key="10">
    <source>
        <dbReference type="PROSITE" id="PS51165"/>
    </source>
</evidence>
<keyword evidence="6 9" id="KW-0067">ATP-binding</keyword>
<dbReference type="PANTHER" id="PTHR43209">
    <property type="entry name" value="TRNA SULFURTRANSFERASE"/>
    <property type="match status" value="1"/>
</dbReference>
<dbReference type="Gene3D" id="3.40.50.620">
    <property type="entry name" value="HUPs"/>
    <property type="match status" value="1"/>
</dbReference>
<comment type="similarity">
    <text evidence="9">Belongs to the ThiI family.</text>
</comment>
<dbReference type="SUPFAM" id="SSF52402">
    <property type="entry name" value="Adenine nucleotide alpha hydrolases-like"/>
    <property type="match status" value="1"/>
</dbReference>
<evidence type="ECO:0000256" key="6">
    <source>
        <dbReference type="ARBA" id="ARBA00022840"/>
    </source>
</evidence>
<evidence type="ECO:0000256" key="9">
    <source>
        <dbReference type="HAMAP-Rule" id="MF_00021"/>
    </source>
</evidence>
<dbReference type="SMART" id="SM00981">
    <property type="entry name" value="THUMP"/>
    <property type="match status" value="1"/>
</dbReference>
<dbReference type="InterPro" id="IPR014729">
    <property type="entry name" value="Rossmann-like_a/b/a_fold"/>
</dbReference>
<keyword evidence="4 9" id="KW-0808">Transferase</keyword>
<dbReference type="Gene3D" id="3.30.2130.30">
    <property type="match status" value="1"/>
</dbReference>
<evidence type="ECO:0000256" key="1">
    <source>
        <dbReference type="ARBA" id="ARBA00004496"/>
    </source>
</evidence>
<feature type="binding site" evidence="9">
    <location>
        <begin position="210"/>
        <end position="211"/>
    </location>
    <ligand>
        <name>ATP</name>
        <dbReference type="ChEBI" id="CHEBI:30616"/>
    </ligand>
</feature>
<protein>
    <recommendedName>
        <fullName evidence="9">Probable tRNA sulfurtransferase</fullName>
        <ecNumber evidence="9">2.8.1.4</ecNumber>
    </recommendedName>
    <alternativeName>
        <fullName evidence="9">Sulfur carrier protein ThiS sulfurtransferase</fullName>
    </alternativeName>
    <alternativeName>
        <fullName evidence="9">Thiamine biosynthesis protein ThiI</fullName>
    </alternativeName>
    <alternativeName>
        <fullName evidence="9">tRNA 4-thiouridine synthase</fullName>
    </alternativeName>
</protein>
<dbReference type="SUPFAM" id="SSF143437">
    <property type="entry name" value="THUMP domain-like"/>
    <property type="match status" value="1"/>
</dbReference>
<name>A0ABU5MTC7_9BACT</name>